<dbReference type="RefSeq" id="WP_183318891.1">
    <property type="nucleotide sequence ID" value="NZ_JACIEN010000011.1"/>
</dbReference>
<dbReference type="EMBL" id="JACIEN010000011">
    <property type="protein sequence ID" value="MBB4020059.1"/>
    <property type="molecule type" value="Genomic_DNA"/>
</dbReference>
<dbReference type="Proteomes" id="UP000577362">
    <property type="component" value="Unassembled WGS sequence"/>
</dbReference>
<keyword evidence="2" id="KW-1185">Reference proteome</keyword>
<dbReference type="PANTHER" id="PTHR36849:SF1">
    <property type="entry name" value="CYTOPLASMIC PROTEIN"/>
    <property type="match status" value="1"/>
</dbReference>
<comment type="caution">
    <text evidence="1">The sequence shown here is derived from an EMBL/GenBank/DDBJ whole genome shotgun (WGS) entry which is preliminary data.</text>
</comment>
<evidence type="ECO:0000313" key="1">
    <source>
        <dbReference type="EMBL" id="MBB4020059.1"/>
    </source>
</evidence>
<dbReference type="Pfam" id="PF22752">
    <property type="entry name" value="DUF488-N3i"/>
    <property type="match status" value="1"/>
</dbReference>
<proteinExistence type="predicted"/>
<name>A0A840C9L7_9HYPH</name>
<sequence>MSEIAVKRVYDPPEEGDGKRILVDRLWPRGVAKETAPWDLWLKEVAPSPDLRKWFGHEPAKWEEFQARYRAELDAAQGDAKAGLAMLRAEAAKGKITLLSAARSREQNSAVLLQAFLLGRQE</sequence>
<accession>A0A840C9L7</accession>
<organism evidence="1 2">
    <name type="scientific">Chelatococcus caeni</name>
    <dbReference type="NCBI Taxonomy" id="1348468"/>
    <lineage>
        <taxon>Bacteria</taxon>
        <taxon>Pseudomonadati</taxon>
        <taxon>Pseudomonadota</taxon>
        <taxon>Alphaproteobacteria</taxon>
        <taxon>Hyphomicrobiales</taxon>
        <taxon>Chelatococcaceae</taxon>
        <taxon>Chelatococcus</taxon>
    </lineage>
</organism>
<dbReference type="PANTHER" id="PTHR36849">
    <property type="entry name" value="CYTOPLASMIC PROTEIN-RELATED"/>
    <property type="match status" value="1"/>
</dbReference>
<gene>
    <name evidence="1" type="ORF">GGR16_005121</name>
</gene>
<evidence type="ECO:0000313" key="2">
    <source>
        <dbReference type="Proteomes" id="UP000577362"/>
    </source>
</evidence>
<reference evidence="1 2" key="1">
    <citation type="submission" date="2020-08" db="EMBL/GenBank/DDBJ databases">
        <title>Genomic Encyclopedia of Type Strains, Phase IV (KMG-IV): sequencing the most valuable type-strain genomes for metagenomic binning, comparative biology and taxonomic classification.</title>
        <authorList>
            <person name="Goeker M."/>
        </authorList>
    </citation>
    <scope>NUCLEOTIDE SEQUENCE [LARGE SCALE GENOMIC DNA]</scope>
    <source>
        <strain evidence="1 2">DSM 103737</strain>
    </source>
</reference>
<dbReference type="AlphaFoldDB" id="A0A840C9L7"/>
<dbReference type="InterPro" id="IPR052552">
    <property type="entry name" value="YeaO-like"/>
</dbReference>
<protein>
    <submittedName>
        <fullName evidence="1">Uncharacterized protein YeaO (DUF488 family)</fullName>
    </submittedName>
</protein>